<gene>
    <name evidence="2" type="ORF">GA0070558_15215</name>
</gene>
<dbReference type="EMBL" id="FMCW01000052">
    <property type="protein sequence ID" value="SCF21155.1"/>
    <property type="molecule type" value="Genomic_DNA"/>
</dbReference>
<organism evidence="2 3">
    <name type="scientific">Micromonospora haikouensis</name>
    <dbReference type="NCBI Taxonomy" id="686309"/>
    <lineage>
        <taxon>Bacteria</taxon>
        <taxon>Bacillati</taxon>
        <taxon>Actinomycetota</taxon>
        <taxon>Actinomycetes</taxon>
        <taxon>Micromonosporales</taxon>
        <taxon>Micromonosporaceae</taxon>
        <taxon>Micromonospora</taxon>
    </lineage>
</organism>
<dbReference type="InterPro" id="IPR029787">
    <property type="entry name" value="Nucleotide_cyclase"/>
</dbReference>
<dbReference type="CDD" id="cd01949">
    <property type="entry name" value="GGDEF"/>
    <property type="match status" value="1"/>
</dbReference>
<dbReference type="InterPro" id="IPR043128">
    <property type="entry name" value="Rev_trsase/Diguanyl_cyclase"/>
</dbReference>
<dbReference type="SUPFAM" id="SSF55073">
    <property type="entry name" value="Nucleotide cyclase"/>
    <property type="match status" value="1"/>
</dbReference>
<name>A0A1C4YK72_9ACTN</name>
<evidence type="ECO:0000313" key="2">
    <source>
        <dbReference type="EMBL" id="SCF21155.1"/>
    </source>
</evidence>
<dbReference type="Proteomes" id="UP000199375">
    <property type="component" value="Unassembled WGS sequence"/>
</dbReference>
<evidence type="ECO:0000313" key="3">
    <source>
        <dbReference type="Proteomes" id="UP000199375"/>
    </source>
</evidence>
<dbReference type="AlphaFoldDB" id="A0A1C4YK72"/>
<dbReference type="InterPro" id="IPR000160">
    <property type="entry name" value="GGDEF_dom"/>
</dbReference>
<dbReference type="PANTHER" id="PTHR46663:SF4">
    <property type="entry name" value="DIGUANYLATE CYCLASE DGCT-RELATED"/>
    <property type="match status" value="1"/>
</dbReference>
<dbReference type="InterPro" id="IPR052163">
    <property type="entry name" value="DGC-Regulatory_Protein"/>
</dbReference>
<protein>
    <submittedName>
        <fullName evidence="2">Diguanylate cyclase (GGDEF) domain-containing protein</fullName>
    </submittedName>
</protein>
<reference evidence="2 3" key="1">
    <citation type="submission" date="2016-06" db="EMBL/GenBank/DDBJ databases">
        <authorList>
            <person name="Kjaerup R.B."/>
            <person name="Dalgaard T.S."/>
            <person name="Juul-Madsen H.R."/>
        </authorList>
    </citation>
    <scope>NUCLEOTIDE SEQUENCE [LARGE SCALE GENOMIC DNA]</scope>
    <source>
        <strain evidence="2 3">DSM 45626</strain>
    </source>
</reference>
<dbReference type="Pfam" id="PF00990">
    <property type="entry name" value="GGDEF"/>
    <property type="match status" value="1"/>
</dbReference>
<feature type="domain" description="GGDEF" evidence="1">
    <location>
        <begin position="64"/>
        <end position="197"/>
    </location>
</feature>
<dbReference type="SMART" id="SM00267">
    <property type="entry name" value="GGDEF"/>
    <property type="match status" value="1"/>
</dbReference>
<accession>A0A1C4YK72</accession>
<dbReference type="Gene3D" id="3.30.70.270">
    <property type="match status" value="1"/>
</dbReference>
<dbReference type="PANTHER" id="PTHR46663">
    <property type="entry name" value="DIGUANYLATE CYCLASE DGCT-RELATED"/>
    <property type="match status" value="1"/>
</dbReference>
<dbReference type="PROSITE" id="PS50887">
    <property type="entry name" value="GGDEF"/>
    <property type="match status" value="1"/>
</dbReference>
<dbReference type="RefSeq" id="WP_091286650.1">
    <property type="nucleotide sequence ID" value="NZ_FMCW01000052.1"/>
</dbReference>
<evidence type="ECO:0000259" key="1">
    <source>
        <dbReference type="PROSITE" id="PS50887"/>
    </source>
</evidence>
<sequence length="226" mass="23007">MKALKVLLPAVGVLSVAGHVWAVRTVRADRVRLAEARRQATVDPLTGLANRAGLAGALADLAGDSYDVALLDLDGFKQVNDTLGHDAGDAVLVEVAARLSDAIDEVDGAVVARLGGDEIVLVCPSPAPIAGILGAEVVRALAAPVVLPGGRELPVRASVGAVSAMAGDDPSRVLRAADLALYRAKAAGGDQVAEYDRAADLPAIEQRPVVRLRELAGTARALGGVA</sequence>
<proteinExistence type="predicted"/>
<dbReference type="NCBIfam" id="TIGR00254">
    <property type="entry name" value="GGDEF"/>
    <property type="match status" value="1"/>
</dbReference>